<proteinExistence type="predicted"/>
<name>A0AAV5G262_CORAM</name>
<dbReference type="RefSeq" id="WP_040354565.1">
    <property type="nucleotide sequence ID" value="NZ_BQKK01000001.1"/>
</dbReference>
<comment type="caution">
    <text evidence="3">The sequence shown here is derived from an EMBL/GenBank/DDBJ whole genome shotgun (WGS) entry which is preliminary data.</text>
</comment>
<keyword evidence="2" id="KW-0732">Signal</keyword>
<dbReference type="Proteomes" id="UP001054925">
    <property type="component" value="Unassembled WGS sequence"/>
</dbReference>
<feature type="region of interest" description="Disordered" evidence="1">
    <location>
        <begin position="31"/>
        <end position="57"/>
    </location>
</feature>
<evidence type="ECO:0008006" key="5">
    <source>
        <dbReference type="Google" id="ProtNLM"/>
    </source>
</evidence>
<evidence type="ECO:0000313" key="3">
    <source>
        <dbReference type="EMBL" id="GJN42474.1"/>
    </source>
</evidence>
<dbReference type="SUPFAM" id="SSF63829">
    <property type="entry name" value="Calcium-dependent phosphotriesterase"/>
    <property type="match status" value="1"/>
</dbReference>
<gene>
    <name evidence="3" type="ORF">CAT723_09530</name>
</gene>
<evidence type="ECO:0000256" key="2">
    <source>
        <dbReference type="SAM" id="SignalP"/>
    </source>
</evidence>
<feature type="chain" id="PRO_5043887555" description="Prolipoprotein LppL" evidence="2">
    <location>
        <begin position="25"/>
        <end position="347"/>
    </location>
</feature>
<dbReference type="AlphaFoldDB" id="A0AAV5G262"/>
<evidence type="ECO:0000256" key="1">
    <source>
        <dbReference type="SAM" id="MobiDB-lite"/>
    </source>
</evidence>
<accession>A0AAV5G262</accession>
<evidence type="ECO:0000313" key="4">
    <source>
        <dbReference type="Proteomes" id="UP001054925"/>
    </source>
</evidence>
<dbReference type="Gene3D" id="2.120.10.30">
    <property type="entry name" value="TolB, C-terminal domain"/>
    <property type="match status" value="1"/>
</dbReference>
<reference evidence="3" key="1">
    <citation type="submission" date="2021-12" db="EMBL/GenBank/DDBJ databases">
        <title>Draft genome sequence of Corynebacterium ammoniagenes strain T-723.</title>
        <authorList>
            <person name="Matsuzawa M."/>
            <person name="Hiratani M."/>
            <person name="Abe I."/>
            <person name="Tsuji Y."/>
            <person name="Nakamura J."/>
        </authorList>
    </citation>
    <scope>NUCLEOTIDE SEQUENCE</scope>
    <source>
        <strain evidence="3">T-723</strain>
    </source>
</reference>
<dbReference type="InterPro" id="IPR011042">
    <property type="entry name" value="6-blade_b-propeller_TolB-like"/>
</dbReference>
<sequence length="347" mass="36574">MYSSSGAKKFLVGMVAASSLVISACSYNPNEGNDTEVQGDATPAPSPEADNPAGEVKEHAEISDIAHVGDTLAVLSDDSITFGSADSLGDPLNVSAECGGLTTSVDHFFIGCGDKVYKIDPDNPGDPRVIPVDVDFPVTAATELSSGELFLASNEVADIVIYKDGEVIDEFATEEPADQLFAVPNQDEVDNVVRTNRKETTIQNLDWENSREGGRLRAGLGLGQATVGEDGTILVSDTVGGRLMVYTSEDVVRQHQFGPVNGSPWGVSWDEERQIAWVTTTDNNLVHGFDISTGVPELVTSLSTVADAQHVEALDNGDLVLGSASGDGLQIFSAAEVDEAVDNPEES</sequence>
<protein>
    <recommendedName>
        <fullName evidence="5">Prolipoprotein LppL</fullName>
    </recommendedName>
</protein>
<feature type="signal peptide" evidence="2">
    <location>
        <begin position="1"/>
        <end position="24"/>
    </location>
</feature>
<dbReference type="EMBL" id="BQKK01000001">
    <property type="protein sequence ID" value="GJN42474.1"/>
    <property type="molecule type" value="Genomic_DNA"/>
</dbReference>
<organism evidence="3 4">
    <name type="scientific">Corynebacterium ammoniagenes</name>
    <name type="common">Brevibacterium ammoniagenes</name>
    <dbReference type="NCBI Taxonomy" id="1697"/>
    <lineage>
        <taxon>Bacteria</taxon>
        <taxon>Bacillati</taxon>
        <taxon>Actinomycetota</taxon>
        <taxon>Actinomycetes</taxon>
        <taxon>Mycobacteriales</taxon>
        <taxon>Corynebacteriaceae</taxon>
        <taxon>Corynebacterium</taxon>
    </lineage>
</organism>